<evidence type="ECO:0000313" key="2">
    <source>
        <dbReference type="Proteomes" id="UP000663882"/>
    </source>
</evidence>
<protein>
    <submittedName>
        <fullName evidence="1">Uncharacterized protein</fullName>
    </submittedName>
</protein>
<name>A0A815ER74_9BILA</name>
<dbReference type="Proteomes" id="UP000663882">
    <property type="component" value="Unassembled WGS sequence"/>
</dbReference>
<dbReference type="InterPro" id="IPR023214">
    <property type="entry name" value="HAD_sf"/>
</dbReference>
<organism evidence="1 2">
    <name type="scientific">Rotaria sordida</name>
    <dbReference type="NCBI Taxonomy" id="392033"/>
    <lineage>
        <taxon>Eukaryota</taxon>
        <taxon>Metazoa</taxon>
        <taxon>Spiralia</taxon>
        <taxon>Gnathifera</taxon>
        <taxon>Rotifera</taxon>
        <taxon>Eurotatoria</taxon>
        <taxon>Bdelloidea</taxon>
        <taxon>Philodinida</taxon>
        <taxon>Philodinidae</taxon>
        <taxon>Rotaria</taxon>
    </lineage>
</organism>
<dbReference type="Gene3D" id="3.40.50.1000">
    <property type="entry name" value="HAD superfamily/HAD-like"/>
    <property type="match status" value="1"/>
</dbReference>
<accession>A0A815ER74</accession>
<reference evidence="1" key="1">
    <citation type="submission" date="2021-02" db="EMBL/GenBank/DDBJ databases">
        <authorList>
            <person name="Nowell W R."/>
        </authorList>
    </citation>
    <scope>NUCLEOTIDE SEQUENCE</scope>
</reference>
<dbReference type="EMBL" id="CAJNOO010002970">
    <property type="protein sequence ID" value="CAF1309780.1"/>
    <property type="molecule type" value="Genomic_DNA"/>
</dbReference>
<dbReference type="SUPFAM" id="SSF56784">
    <property type="entry name" value="HAD-like"/>
    <property type="match status" value="1"/>
</dbReference>
<dbReference type="InterPro" id="IPR036412">
    <property type="entry name" value="HAD-like_sf"/>
</dbReference>
<dbReference type="OrthoDB" id="9971462at2759"/>
<dbReference type="Pfam" id="PF00702">
    <property type="entry name" value="Hydrolase"/>
    <property type="match status" value="1"/>
</dbReference>
<sequence>MTKDTILFISTNKKPIIALDCNGVLFDYHANFAIIYEKAFGKQLTIVALNSYHAKDMYGIKFTDEERIEFDKVWDEHGWKNMPMHDGALEACHLLHKAGYELICVTAMPAQFVGRLLEDLRLHEFPIDKVISSGYDKNNFHKNPKKQIIEDLHPVVFVDDLRRNFKDIQDVHTKLIFIDNQYHDDPNQYDQIYRGVPKL</sequence>
<dbReference type="AlphaFoldDB" id="A0A815ER74"/>
<evidence type="ECO:0000313" key="1">
    <source>
        <dbReference type="EMBL" id="CAF1309780.1"/>
    </source>
</evidence>
<gene>
    <name evidence="1" type="ORF">RFH988_LOCUS30182</name>
</gene>
<proteinExistence type="predicted"/>
<comment type="caution">
    <text evidence="1">The sequence shown here is derived from an EMBL/GenBank/DDBJ whole genome shotgun (WGS) entry which is preliminary data.</text>
</comment>